<evidence type="ECO:0000313" key="4">
    <source>
        <dbReference type="Proteomes" id="UP001321760"/>
    </source>
</evidence>
<name>A0AAV9GDW8_9PEZI</name>
<organism evidence="3 4">
    <name type="scientific">Podospora aff. communis PSN243</name>
    <dbReference type="NCBI Taxonomy" id="3040156"/>
    <lineage>
        <taxon>Eukaryota</taxon>
        <taxon>Fungi</taxon>
        <taxon>Dikarya</taxon>
        <taxon>Ascomycota</taxon>
        <taxon>Pezizomycotina</taxon>
        <taxon>Sordariomycetes</taxon>
        <taxon>Sordariomycetidae</taxon>
        <taxon>Sordariales</taxon>
        <taxon>Podosporaceae</taxon>
        <taxon>Podospora</taxon>
    </lineage>
</organism>
<evidence type="ECO:0008006" key="5">
    <source>
        <dbReference type="Google" id="ProtNLM"/>
    </source>
</evidence>
<reference evidence="3" key="1">
    <citation type="journal article" date="2023" name="Mol. Phylogenet. Evol.">
        <title>Genome-scale phylogeny and comparative genomics of the fungal order Sordariales.</title>
        <authorList>
            <person name="Hensen N."/>
            <person name="Bonometti L."/>
            <person name="Westerberg I."/>
            <person name="Brannstrom I.O."/>
            <person name="Guillou S."/>
            <person name="Cros-Aarteil S."/>
            <person name="Calhoun S."/>
            <person name="Haridas S."/>
            <person name="Kuo A."/>
            <person name="Mondo S."/>
            <person name="Pangilinan J."/>
            <person name="Riley R."/>
            <person name="LaButti K."/>
            <person name="Andreopoulos B."/>
            <person name="Lipzen A."/>
            <person name="Chen C."/>
            <person name="Yan M."/>
            <person name="Daum C."/>
            <person name="Ng V."/>
            <person name="Clum A."/>
            <person name="Steindorff A."/>
            <person name="Ohm R.A."/>
            <person name="Martin F."/>
            <person name="Silar P."/>
            <person name="Natvig D.O."/>
            <person name="Lalanne C."/>
            <person name="Gautier V."/>
            <person name="Ament-Velasquez S.L."/>
            <person name="Kruys A."/>
            <person name="Hutchinson M.I."/>
            <person name="Powell A.J."/>
            <person name="Barry K."/>
            <person name="Miller A.N."/>
            <person name="Grigoriev I.V."/>
            <person name="Debuchy R."/>
            <person name="Gladieux P."/>
            <person name="Hiltunen Thoren M."/>
            <person name="Johannesson H."/>
        </authorList>
    </citation>
    <scope>NUCLEOTIDE SEQUENCE</scope>
    <source>
        <strain evidence="3">PSN243</strain>
    </source>
</reference>
<dbReference type="AlphaFoldDB" id="A0AAV9GDW8"/>
<gene>
    <name evidence="3" type="ORF">QBC34DRAFT_164820</name>
</gene>
<comment type="caution">
    <text evidence="3">The sequence shown here is derived from an EMBL/GenBank/DDBJ whole genome shotgun (WGS) entry which is preliminary data.</text>
</comment>
<keyword evidence="4" id="KW-1185">Reference proteome</keyword>
<proteinExistence type="predicted"/>
<accession>A0AAV9GDW8</accession>
<feature type="region of interest" description="Disordered" evidence="1">
    <location>
        <begin position="36"/>
        <end position="59"/>
    </location>
</feature>
<reference evidence="3" key="2">
    <citation type="submission" date="2023-05" db="EMBL/GenBank/DDBJ databases">
        <authorList>
            <consortium name="Lawrence Berkeley National Laboratory"/>
            <person name="Steindorff A."/>
            <person name="Hensen N."/>
            <person name="Bonometti L."/>
            <person name="Westerberg I."/>
            <person name="Brannstrom I.O."/>
            <person name="Guillou S."/>
            <person name="Cros-Aarteil S."/>
            <person name="Calhoun S."/>
            <person name="Haridas S."/>
            <person name="Kuo A."/>
            <person name="Mondo S."/>
            <person name="Pangilinan J."/>
            <person name="Riley R."/>
            <person name="Labutti K."/>
            <person name="Andreopoulos B."/>
            <person name="Lipzen A."/>
            <person name="Chen C."/>
            <person name="Yanf M."/>
            <person name="Daum C."/>
            <person name="Ng V."/>
            <person name="Clum A."/>
            <person name="Ohm R."/>
            <person name="Martin F."/>
            <person name="Silar P."/>
            <person name="Natvig D."/>
            <person name="Lalanne C."/>
            <person name="Gautier V."/>
            <person name="Ament-Velasquez S.L."/>
            <person name="Kruys A."/>
            <person name="Hutchinson M.I."/>
            <person name="Powell A.J."/>
            <person name="Barry K."/>
            <person name="Miller A.N."/>
            <person name="Grigoriev I.V."/>
            <person name="Debuchy R."/>
            <person name="Gladieux P."/>
            <person name="Thoren M.H."/>
            <person name="Johannesson H."/>
        </authorList>
    </citation>
    <scope>NUCLEOTIDE SEQUENCE</scope>
    <source>
        <strain evidence="3">PSN243</strain>
    </source>
</reference>
<sequence>MQWKRGNDSEGWGLVALLHVLLSSCRFSVLSNAQRHGACRRQTPPHRSRGGERDPWRGVGIRQSMAPAKRCTFGFGFPLSHSSPSAPRVG</sequence>
<dbReference type="PROSITE" id="PS51257">
    <property type="entry name" value="PROKAR_LIPOPROTEIN"/>
    <property type="match status" value="1"/>
</dbReference>
<evidence type="ECO:0000313" key="3">
    <source>
        <dbReference type="EMBL" id="KAK4445357.1"/>
    </source>
</evidence>
<feature type="signal peptide" evidence="2">
    <location>
        <begin position="1"/>
        <end position="33"/>
    </location>
</feature>
<dbReference type="EMBL" id="MU865966">
    <property type="protein sequence ID" value="KAK4445357.1"/>
    <property type="molecule type" value="Genomic_DNA"/>
</dbReference>
<feature type="compositionally biased region" description="Basic residues" evidence="1">
    <location>
        <begin position="37"/>
        <end position="48"/>
    </location>
</feature>
<protein>
    <recommendedName>
        <fullName evidence="5">Secreted protein</fullName>
    </recommendedName>
</protein>
<evidence type="ECO:0000256" key="1">
    <source>
        <dbReference type="SAM" id="MobiDB-lite"/>
    </source>
</evidence>
<dbReference type="Proteomes" id="UP001321760">
    <property type="component" value="Unassembled WGS sequence"/>
</dbReference>
<feature type="chain" id="PRO_5043709653" description="Secreted protein" evidence="2">
    <location>
        <begin position="34"/>
        <end position="90"/>
    </location>
</feature>
<keyword evidence="2" id="KW-0732">Signal</keyword>
<evidence type="ECO:0000256" key="2">
    <source>
        <dbReference type="SAM" id="SignalP"/>
    </source>
</evidence>